<name>E9HH85_DAPPU</name>
<dbReference type="AlphaFoldDB" id="E9HH85"/>
<accession>E9HH85</accession>
<sequence length="123" mass="14517">MERKYGWKEWKAGTGITGISIQYRIKEADGRFTKLDHVFARAAQKPILDIFKEICKTFDFRLPVFQKQQPLSNTKKNSVYELNNKQNGYSRMKKYPSVKAIILHEETPTEDPRQEHSRWILAN</sequence>
<gene>
    <name evidence="1" type="ORF">DAPPUDRAFT_114166</name>
</gene>
<evidence type="ECO:0000313" key="2">
    <source>
        <dbReference type="Proteomes" id="UP000000305"/>
    </source>
</evidence>
<dbReference type="KEGG" id="dpx:DAPPUDRAFT_114166"/>
<dbReference type="InParanoid" id="E9HH85"/>
<dbReference type="EMBL" id="GL732646">
    <property type="protein sequence ID" value="EFX68910.1"/>
    <property type="molecule type" value="Genomic_DNA"/>
</dbReference>
<dbReference type="HOGENOM" id="CLU_2017483_0_0_1"/>
<reference evidence="1 2" key="1">
    <citation type="journal article" date="2011" name="Science">
        <title>The ecoresponsive genome of Daphnia pulex.</title>
        <authorList>
            <person name="Colbourne J.K."/>
            <person name="Pfrender M.E."/>
            <person name="Gilbert D."/>
            <person name="Thomas W.K."/>
            <person name="Tucker A."/>
            <person name="Oakley T.H."/>
            <person name="Tokishita S."/>
            <person name="Aerts A."/>
            <person name="Arnold G.J."/>
            <person name="Basu M.K."/>
            <person name="Bauer D.J."/>
            <person name="Caceres C.E."/>
            <person name="Carmel L."/>
            <person name="Casola C."/>
            <person name="Choi J.H."/>
            <person name="Detter J.C."/>
            <person name="Dong Q."/>
            <person name="Dusheyko S."/>
            <person name="Eads B.D."/>
            <person name="Frohlich T."/>
            <person name="Geiler-Samerotte K.A."/>
            <person name="Gerlach D."/>
            <person name="Hatcher P."/>
            <person name="Jogdeo S."/>
            <person name="Krijgsveld J."/>
            <person name="Kriventseva E.V."/>
            <person name="Kultz D."/>
            <person name="Laforsch C."/>
            <person name="Lindquist E."/>
            <person name="Lopez J."/>
            <person name="Manak J.R."/>
            <person name="Muller J."/>
            <person name="Pangilinan J."/>
            <person name="Patwardhan R.P."/>
            <person name="Pitluck S."/>
            <person name="Pritham E.J."/>
            <person name="Rechtsteiner A."/>
            <person name="Rho M."/>
            <person name="Rogozin I.B."/>
            <person name="Sakarya O."/>
            <person name="Salamov A."/>
            <person name="Schaack S."/>
            <person name="Shapiro H."/>
            <person name="Shiga Y."/>
            <person name="Skalitzky C."/>
            <person name="Smith Z."/>
            <person name="Souvorov A."/>
            <person name="Sung W."/>
            <person name="Tang Z."/>
            <person name="Tsuchiya D."/>
            <person name="Tu H."/>
            <person name="Vos H."/>
            <person name="Wang M."/>
            <person name="Wolf Y.I."/>
            <person name="Yamagata H."/>
            <person name="Yamada T."/>
            <person name="Ye Y."/>
            <person name="Shaw J.R."/>
            <person name="Andrews J."/>
            <person name="Crease T.J."/>
            <person name="Tang H."/>
            <person name="Lucas S.M."/>
            <person name="Robertson H.M."/>
            <person name="Bork P."/>
            <person name="Koonin E.V."/>
            <person name="Zdobnov E.M."/>
            <person name="Grigoriev I.V."/>
            <person name="Lynch M."/>
            <person name="Boore J.L."/>
        </authorList>
    </citation>
    <scope>NUCLEOTIDE SEQUENCE [LARGE SCALE GENOMIC DNA]</scope>
</reference>
<dbReference type="Proteomes" id="UP000000305">
    <property type="component" value="Unassembled WGS sequence"/>
</dbReference>
<protein>
    <submittedName>
        <fullName evidence="1">Uncharacterized protein</fullName>
    </submittedName>
</protein>
<keyword evidence="2" id="KW-1185">Reference proteome</keyword>
<evidence type="ECO:0000313" key="1">
    <source>
        <dbReference type="EMBL" id="EFX68910.1"/>
    </source>
</evidence>
<organism evidence="1 2">
    <name type="scientific">Daphnia pulex</name>
    <name type="common">Water flea</name>
    <dbReference type="NCBI Taxonomy" id="6669"/>
    <lineage>
        <taxon>Eukaryota</taxon>
        <taxon>Metazoa</taxon>
        <taxon>Ecdysozoa</taxon>
        <taxon>Arthropoda</taxon>
        <taxon>Crustacea</taxon>
        <taxon>Branchiopoda</taxon>
        <taxon>Diplostraca</taxon>
        <taxon>Cladocera</taxon>
        <taxon>Anomopoda</taxon>
        <taxon>Daphniidae</taxon>
        <taxon>Daphnia</taxon>
    </lineage>
</organism>
<proteinExistence type="predicted"/>